<name>A0A4Y5JVR3_9CAUD</name>
<accession>A0A4Y5JVR3</accession>
<dbReference type="EC" id="2.1.1.45" evidence="2"/>
<protein>
    <recommendedName>
        <fullName evidence="2">thymidylate synthase</fullName>
        <ecNumber evidence="2">2.1.1.45</ecNumber>
    </recommendedName>
</protein>
<keyword evidence="3 6" id="KW-0489">Methyltransferase</keyword>
<dbReference type="Pfam" id="PF00303">
    <property type="entry name" value="Thymidylat_synt"/>
    <property type="match status" value="1"/>
</dbReference>
<dbReference type="EMBL" id="MK797984">
    <property type="protein sequence ID" value="QCG76132.1"/>
    <property type="molecule type" value="Genomic_DNA"/>
</dbReference>
<evidence type="ECO:0000256" key="4">
    <source>
        <dbReference type="ARBA" id="ARBA00022679"/>
    </source>
</evidence>
<proteinExistence type="inferred from homology"/>
<dbReference type="Proteomes" id="UP000316733">
    <property type="component" value="Segment"/>
</dbReference>
<evidence type="ECO:0000313" key="6">
    <source>
        <dbReference type="EMBL" id="QCG76132.1"/>
    </source>
</evidence>
<feature type="domain" description="Thymidylate synthase/dCMP hydroxymethylase" evidence="5">
    <location>
        <begin position="7"/>
        <end position="292"/>
    </location>
</feature>
<dbReference type="PANTHER" id="PTHR11548:SF1">
    <property type="entry name" value="THYMIDYLATE SYNTHASE 1"/>
    <property type="match status" value="1"/>
</dbReference>
<dbReference type="InterPro" id="IPR000398">
    <property type="entry name" value="Thymidylate_synthase"/>
</dbReference>
<dbReference type="InterPro" id="IPR036926">
    <property type="entry name" value="Thymidate_synth/dCMP_Mease_sf"/>
</dbReference>
<keyword evidence="4 6" id="KW-0808">Transferase</keyword>
<dbReference type="PANTHER" id="PTHR11548">
    <property type="entry name" value="THYMIDYLATE SYNTHASE 1"/>
    <property type="match status" value="1"/>
</dbReference>
<evidence type="ECO:0000313" key="7">
    <source>
        <dbReference type="Proteomes" id="UP000316733"/>
    </source>
</evidence>
<dbReference type="CDD" id="cd00351">
    <property type="entry name" value="TS_Pyrimidine_HMase"/>
    <property type="match status" value="1"/>
</dbReference>
<evidence type="ECO:0000259" key="5">
    <source>
        <dbReference type="Pfam" id="PF00303"/>
    </source>
</evidence>
<dbReference type="SUPFAM" id="SSF55831">
    <property type="entry name" value="Thymidylate synthase/dCMP hydroxymethylase"/>
    <property type="match status" value="1"/>
</dbReference>
<keyword evidence="7" id="KW-1185">Reference proteome</keyword>
<dbReference type="InterPro" id="IPR045097">
    <property type="entry name" value="Thymidate_synth/dCMP_Mease"/>
</dbReference>
<sequence length="298" mass="34297">MNNYDPQYLNIIKTILDTGIDRDDRTGIGSRAIWGANMHINLTEGFPIQTSRRASLRIAFEELMWMLRGQVDSTILKNKNINIWEGNTTREFLDSRKLNYLPVGHIGKGYGFQMRNFGGHYSTVNGITDYSKLDNTGIDQIKNLIESLTKDPHSRRHIVLHWNPTQLDDAALPSCHLYHQYQILDGKLNSSFVARSQDICFGTPTNIMFYSLLNHFIANVLGIEPGILYYSGMDVHIYNNQMDMAKELITRSWHDLPKLIIKKDLKTLDDILSLEFEDIELENYKCNPDVSNKPRMAI</sequence>
<dbReference type="GO" id="GO:0032259">
    <property type="term" value="P:methylation"/>
    <property type="evidence" value="ECO:0007669"/>
    <property type="project" value="UniProtKB-KW"/>
</dbReference>
<evidence type="ECO:0000256" key="2">
    <source>
        <dbReference type="ARBA" id="ARBA00011947"/>
    </source>
</evidence>
<organism evidence="6 7">
    <name type="scientific">Pseudomonas phage vB_PaeM_PA5oct</name>
    <dbReference type="NCBI Taxonomy" id="2163605"/>
    <lineage>
        <taxon>Viruses</taxon>
        <taxon>Duplodnaviria</taxon>
        <taxon>Heunggongvirae</taxon>
        <taxon>Uroviricota</taxon>
        <taxon>Caudoviricetes</taxon>
        <taxon>Arenbergviridae</taxon>
        <taxon>Wroclawvirus</taxon>
        <taxon>Wroclawvirus PA5oct</taxon>
    </lineage>
</organism>
<dbReference type="Gene3D" id="3.30.572.10">
    <property type="entry name" value="Thymidylate synthase/dCMP hydroxymethylase domain"/>
    <property type="match status" value="1"/>
</dbReference>
<dbReference type="GO" id="GO:0006231">
    <property type="term" value="P:dTMP biosynthetic process"/>
    <property type="evidence" value="ECO:0007669"/>
    <property type="project" value="InterPro"/>
</dbReference>
<dbReference type="NCBIfam" id="TIGR03284">
    <property type="entry name" value="thym_sym"/>
    <property type="match status" value="1"/>
</dbReference>
<comment type="similarity">
    <text evidence="1">Belongs to the thymidylate synthase family.</text>
</comment>
<evidence type="ECO:0000256" key="3">
    <source>
        <dbReference type="ARBA" id="ARBA00022603"/>
    </source>
</evidence>
<dbReference type="InterPro" id="IPR023451">
    <property type="entry name" value="Thymidate_synth/dCMP_Mease_dom"/>
</dbReference>
<gene>
    <name evidence="6" type="ORF">EST35_0251</name>
</gene>
<evidence type="ECO:0000256" key="1">
    <source>
        <dbReference type="ARBA" id="ARBA00009972"/>
    </source>
</evidence>
<dbReference type="GO" id="GO:0004799">
    <property type="term" value="F:thymidylate synthase activity"/>
    <property type="evidence" value="ECO:0007669"/>
    <property type="project" value="UniProtKB-EC"/>
</dbReference>
<reference evidence="7" key="1">
    <citation type="journal article" date="2020" name="bioRxiv">
        <title>Integrative omics analysis of Pseudomonas aeruginosa virus PA5oct highlights the molecular complexity of jumbo phages.</title>
        <authorList>
            <person name="Lood C."/>
            <person name="Danis-Wlodarczyk K."/>
            <person name="Blasdel B.G."/>
            <person name="Jang H.B."/>
            <person name="Vandenheuvel D."/>
            <person name="Briers Y."/>
            <person name="Noben J.-P."/>
            <person name="van Noort V."/>
            <person name="Drulis-Kawa Z."/>
            <person name="Lavigne R."/>
        </authorList>
    </citation>
    <scope>NUCLEOTIDE SEQUENCE [LARGE SCALE GENOMIC DNA]</scope>
</reference>
<dbReference type="PRINTS" id="PR00108">
    <property type="entry name" value="THYMDSNTHASE"/>
</dbReference>